<evidence type="ECO:0000259" key="5">
    <source>
        <dbReference type="Pfam" id="PF16095"/>
    </source>
</evidence>
<dbReference type="InterPro" id="IPR036388">
    <property type="entry name" value="WH-like_DNA-bd_sf"/>
</dbReference>
<evidence type="ECO:0000256" key="3">
    <source>
        <dbReference type="SAM" id="Phobius"/>
    </source>
</evidence>
<dbReference type="PANTHER" id="PTHR12449:SF18">
    <property type="entry name" value="DEATH DOMAIN-CONTAINING PROTEIN"/>
    <property type="match status" value="1"/>
</dbReference>
<dbReference type="InterPro" id="IPR032171">
    <property type="entry name" value="COR-A"/>
</dbReference>
<keyword evidence="4" id="KW-0732">Signal</keyword>
<keyword evidence="7" id="KW-1185">Reference proteome</keyword>
<reference evidence="6" key="1">
    <citation type="submission" date="2021-03" db="EMBL/GenBank/DDBJ databases">
        <authorList>
            <person name="Bekaert M."/>
        </authorList>
    </citation>
    <scope>NUCLEOTIDE SEQUENCE</scope>
</reference>
<dbReference type="Pfam" id="PF16095">
    <property type="entry name" value="COR-A"/>
    <property type="match status" value="1"/>
</dbReference>
<comment type="caution">
    <text evidence="6">The sequence shown here is derived from an EMBL/GenBank/DDBJ whole genome shotgun (WGS) entry which is preliminary data.</text>
</comment>
<evidence type="ECO:0000256" key="4">
    <source>
        <dbReference type="SAM" id="SignalP"/>
    </source>
</evidence>
<evidence type="ECO:0000256" key="1">
    <source>
        <dbReference type="ARBA" id="ARBA00022737"/>
    </source>
</evidence>
<feature type="region of interest" description="Disordered" evidence="2">
    <location>
        <begin position="321"/>
        <end position="371"/>
    </location>
</feature>
<feature type="compositionally biased region" description="Basic and acidic residues" evidence="2">
    <location>
        <begin position="359"/>
        <end position="371"/>
    </location>
</feature>
<sequence>MFILLTLLQMLSLNEAYNFTCPSQAHWNLRAKSMCKPERNYTCLFNVTFGVNVYNDTCNRPRLLSPGHKYVFQPNLNRATCSATRYQPFNFDTIGHSDCTFQKTLCNSLGQETYDDGNTTVDRKCICNTDRRYSLLLLSRKNRYNKTNDLTDIKCYNDMKMTRIPYLREMFNSSRTIKIIEFDSFKYNLNYPTNRNKAAISIVTLLLAYFAVCIVVYIIKRPGIQFCRESLKVTNRNDHLTAIKDGTEIRRYVRIQVIGKEGVGKSSLVRRLVGDSNMKVNSTDGIDIVKKCQIRTTDGKWVIGKVETERNKIMRRIQEAVRNEPKQSEPVSDQVIPCGGENNKTEAITSNESLPKFGRKQENESPTKDKLSIALPGSNTVKHSLTGDIKVDIGDNVTIVEEKSEIDIPYENDGVLSRDTQKAEDLVNTDDMRKKITEQMEEILVKVKKDQDIMTSESLVECGLWDFAGQKDYYATHQTFLNPHAIYLLVTNILDDLTTIENETDFDSIEEYIDFWFDSIHCLNTSSSDIRPNIPKGYSKHRLYPPVIVVCTHIDKYKTIEEFKKRKTEYIDRFEEIFGGQDKANHNRGIHFISNTEFRERDCKQLKDKIYEVAKETMFFEEQLPTQWIQLENALSVLKHESKQNILSFQNFVELSQITFIEEEELLPFLTYQHKIGNIIFFEDIKEYIILQPEWLVKCFRCLVCDDHEFKRNHAIVNSTDWQHLKNTGQLSDDIIDRLFEKEPDLEFGKYKTHILNVMEKFDILVKPKFIDTKDDSSLIPNSYYMPCMIKQQSTSLDIIKKMFEGEKGKFSFSPWLILEFKFLPLAYFNHILFYYITRYTVCEKAGQKTLYRGKTLVNLDKTGLRKLCICFSKNAIAFQVWKLTDVEDNIYSTILEELCRKIKELKKN</sequence>
<dbReference type="SUPFAM" id="SSF52540">
    <property type="entry name" value="P-loop containing nucleoside triphosphate hydrolases"/>
    <property type="match status" value="1"/>
</dbReference>
<organism evidence="6 7">
    <name type="scientific">Mytilus edulis</name>
    <name type="common">Blue mussel</name>
    <dbReference type="NCBI Taxonomy" id="6550"/>
    <lineage>
        <taxon>Eukaryota</taxon>
        <taxon>Metazoa</taxon>
        <taxon>Spiralia</taxon>
        <taxon>Lophotrochozoa</taxon>
        <taxon>Mollusca</taxon>
        <taxon>Bivalvia</taxon>
        <taxon>Autobranchia</taxon>
        <taxon>Pteriomorphia</taxon>
        <taxon>Mytilida</taxon>
        <taxon>Mytiloidea</taxon>
        <taxon>Mytilidae</taxon>
        <taxon>Mytilinae</taxon>
        <taxon>Mytilus</taxon>
    </lineage>
</organism>
<dbReference type="InterPro" id="IPR039788">
    <property type="entry name" value="NOL4/NOL4L"/>
</dbReference>
<keyword evidence="1" id="KW-0677">Repeat</keyword>
<evidence type="ECO:0000313" key="7">
    <source>
        <dbReference type="Proteomes" id="UP000683360"/>
    </source>
</evidence>
<accession>A0A8S3VHI6</accession>
<dbReference type="OrthoDB" id="6137304at2759"/>
<name>A0A8S3VHI6_MYTED</name>
<keyword evidence="3" id="KW-1133">Transmembrane helix</keyword>
<evidence type="ECO:0000313" key="6">
    <source>
        <dbReference type="EMBL" id="CAG2256673.1"/>
    </source>
</evidence>
<feature type="chain" id="PRO_5035944877" description="COR domain-containing protein" evidence="4">
    <location>
        <begin position="17"/>
        <end position="909"/>
    </location>
</feature>
<keyword evidence="3" id="KW-0812">Transmembrane</keyword>
<evidence type="ECO:0000256" key="2">
    <source>
        <dbReference type="SAM" id="MobiDB-lite"/>
    </source>
</evidence>
<feature type="transmembrane region" description="Helical" evidence="3">
    <location>
        <begin position="198"/>
        <end position="219"/>
    </location>
</feature>
<feature type="signal peptide" evidence="4">
    <location>
        <begin position="1"/>
        <end position="16"/>
    </location>
</feature>
<keyword evidence="3" id="KW-0472">Membrane</keyword>
<dbReference type="Gene3D" id="1.10.10.10">
    <property type="entry name" value="Winged helix-like DNA-binding domain superfamily/Winged helix DNA-binding domain"/>
    <property type="match status" value="1"/>
</dbReference>
<proteinExistence type="predicted"/>
<gene>
    <name evidence="6" type="ORF">MEDL_67979</name>
</gene>
<protein>
    <recommendedName>
        <fullName evidence="5">COR domain-containing protein</fullName>
    </recommendedName>
</protein>
<dbReference type="Gene3D" id="3.40.50.300">
    <property type="entry name" value="P-loop containing nucleotide triphosphate hydrolases"/>
    <property type="match status" value="2"/>
</dbReference>
<dbReference type="InterPro" id="IPR027417">
    <property type="entry name" value="P-loop_NTPase"/>
</dbReference>
<dbReference type="Gene3D" id="3.30.70.1390">
    <property type="entry name" value="ROC domain from the Parkinson's disease-associated leucine-rich repeat kinase 2"/>
    <property type="match status" value="1"/>
</dbReference>
<dbReference type="AlphaFoldDB" id="A0A8S3VHI6"/>
<dbReference type="EMBL" id="CAJPWZ010003309">
    <property type="protein sequence ID" value="CAG2256673.1"/>
    <property type="molecule type" value="Genomic_DNA"/>
</dbReference>
<dbReference type="Proteomes" id="UP000683360">
    <property type="component" value="Unassembled WGS sequence"/>
</dbReference>
<dbReference type="PANTHER" id="PTHR12449">
    <property type="entry name" value="DEATH DOMAIN-CONTAINING PROTEIN"/>
    <property type="match status" value="1"/>
</dbReference>
<feature type="domain" description="COR" evidence="5">
    <location>
        <begin position="625"/>
        <end position="782"/>
    </location>
</feature>